<evidence type="ECO:0000313" key="2">
    <source>
        <dbReference type="Proteomes" id="UP000298111"/>
    </source>
</evidence>
<dbReference type="GeneID" id="75182233"/>
<sequence length="182" mass="19250">MNKKLAAALCSGAALVLALTGCSDDSGKKDEWAKNVCDDLQPQLKKIDEANASIAEASRANKSPDEVKKADSAAFQKVSNAYRAMAKAVQKAGAPPVDNGDKLQKDAVKELNGIAGQYNDLKTAAEKLPTGDKFDEGLDSVAAKLKTLGQNGDKALRELQKGEVGQAMAKQESCKKSRVTQK</sequence>
<dbReference type="PROSITE" id="PS51257">
    <property type="entry name" value="PROKAR_LIPOPROTEIN"/>
    <property type="match status" value="1"/>
</dbReference>
<name>A0A6C1C537_9ACTN</name>
<accession>A0A6C1C537</accession>
<reference evidence="1 2" key="1">
    <citation type="submission" date="2018-10" db="EMBL/GenBank/DDBJ databases">
        <title>Isolation of pseudouridimycin from Streptomyces albus DSM 40763.</title>
        <authorList>
            <person name="Rosenqvist P."/>
            <person name="Metsae-Ketelae M."/>
            <person name="Virta P."/>
        </authorList>
    </citation>
    <scope>NUCLEOTIDE SEQUENCE [LARGE SCALE GENOMIC DNA]</scope>
    <source>
        <strain evidence="1 2">DSM 40763</strain>
    </source>
</reference>
<dbReference type="RefSeq" id="WP_016472997.1">
    <property type="nucleotide sequence ID" value="NZ_BBQG01000015.1"/>
</dbReference>
<dbReference type="AlphaFoldDB" id="A0A6C1C537"/>
<comment type="caution">
    <text evidence="1">The sequence shown here is derived from an EMBL/GenBank/DDBJ whole genome shotgun (WGS) entry which is preliminary data.</text>
</comment>
<evidence type="ECO:0000313" key="1">
    <source>
        <dbReference type="EMBL" id="TGG77695.1"/>
    </source>
</evidence>
<gene>
    <name evidence="1" type="ORF">D8771_26870</name>
</gene>
<proteinExistence type="predicted"/>
<dbReference type="EMBL" id="RCIY01000090">
    <property type="protein sequence ID" value="TGG77695.1"/>
    <property type="molecule type" value="Genomic_DNA"/>
</dbReference>
<organism evidence="1 2">
    <name type="scientific">Streptomyces albus</name>
    <dbReference type="NCBI Taxonomy" id="1888"/>
    <lineage>
        <taxon>Bacteria</taxon>
        <taxon>Bacillati</taxon>
        <taxon>Actinomycetota</taxon>
        <taxon>Actinomycetes</taxon>
        <taxon>Kitasatosporales</taxon>
        <taxon>Streptomycetaceae</taxon>
        <taxon>Streptomyces</taxon>
    </lineage>
</organism>
<dbReference type="Proteomes" id="UP000298111">
    <property type="component" value="Unassembled WGS sequence"/>
</dbReference>
<protein>
    <submittedName>
        <fullName evidence="1">Small secreted protein</fullName>
    </submittedName>
</protein>